<organism evidence="1 2">
    <name type="scientific">Phialemonium atrogriseum</name>
    <dbReference type="NCBI Taxonomy" id="1093897"/>
    <lineage>
        <taxon>Eukaryota</taxon>
        <taxon>Fungi</taxon>
        <taxon>Dikarya</taxon>
        <taxon>Ascomycota</taxon>
        <taxon>Pezizomycotina</taxon>
        <taxon>Sordariomycetes</taxon>
        <taxon>Sordariomycetidae</taxon>
        <taxon>Cephalothecales</taxon>
        <taxon>Cephalothecaceae</taxon>
        <taxon>Phialemonium</taxon>
    </lineage>
</organism>
<gene>
    <name evidence="1" type="ORF">QBC33DRAFT_538043</name>
</gene>
<keyword evidence="2" id="KW-1185">Reference proteome</keyword>
<evidence type="ECO:0000313" key="2">
    <source>
        <dbReference type="Proteomes" id="UP001244011"/>
    </source>
</evidence>
<dbReference type="AlphaFoldDB" id="A0AAJ0C0N6"/>
<protein>
    <submittedName>
        <fullName evidence="1">Uncharacterized protein</fullName>
    </submittedName>
</protein>
<sequence>MMTGIGFAARKLAGSAWEFLPAEAMRLPGSVILHEPHGAGAGGRQLTFHYARVDGDILRHRYGISGENFVLV</sequence>
<accession>A0AAJ0C0N6</accession>
<dbReference type="RefSeq" id="XP_060283555.1">
    <property type="nucleotide sequence ID" value="XM_060427845.1"/>
</dbReference>
<comment type="caution">
    <text evidence="1">The sequence shown here is derived from an EMBL/GenBank/DDBJ whole genome shotgun (WGS) entry which is preliminary data.</text>
</comment>
<evidence type="ECO:0000313" key="1">
    <source>
        <dbReference type="EMBL" id="KAK1767342.1"/>
    </source>
</evidence>
<dbReference type="Proteomes" id="UP001244011">
    <property type="component" value="Unassembled WGS sequence"/>
</dbReference>
<dbReference type="GeneID" id="85311032"/>
<reference evidence="1" key="1">
    <citation type="submission" date="2023-06" db="EMBL/GenBank/DDBJ databases">
        <title>Genome-scale phylogeny and comparative genomics of the fungal order Sordariales.</title>
        <authorList>
            <consortium name="Lawrence Berkeley National Laboratory"/>
            <person name="Hensen N."/>
            <person name="Bonometti L."/>
            <person name="Westerberg I."/>
            <person name="Brannstrom I.O."/>
            <person name="Guillou S."/>
            <person name="Cros-Aarteil S."/>
            <person name="Calhoun S."/>
            <person name="Haridas S."/>
            <person name="Kuo A."/>
            <person name="Mondo S."/>
            <person name="Pangilinan J."/>
            <person name="Riley R."/>
            <person name="Labutti K."/>
            <person name="Andreopoulos B."/>
            <person name="Lipzen A."/>
            <person name="Chen C."/>
            <person name="Yanf M."/>
            <person name="Daum C."/>
            <person name="Ng V."/>
            <person name="Clum A."/>
            <person name="Steindorff A."/>
            <person name="Ohm R."/>
            <person name="Martin F."/>
            <person name="Silar P."/>
            <person name="Natvig D."/>
            <person name="Lalanne C."/>
            <person name="Gautier V."/>
            <person name="Ament-Velasquez S.L."/>
            <person name="Kruys A."/>
            <person name="Hutchinson M.I."/>
            <person name="Powell A.J."/>
            <person name="Barry K."/>
            <person name="Miller A.N."/>
            <person name="Grigoriev I.V."/>
            <person name="Debuchy R."/>
            <person name="Gladieux P."/>
            <person name="Thoren M.H."/>
            <person name="Johannesson H."/>
        </authorList>
    </citation>
    <scope>NUCLEOTIDE SEQUENCE</scope>
    <source>
        <strain evidence="1">8032-3</strain>
    </source>
</reference>
<dbReference type="EMBL" id="MU839008">
    <property type="protein sequence ID" value="KAK1767342.1"/>
    <property type="molecule type" value="Genomic_DNA"/>
</dbReference>
<name>A0AAJ0C0N6_9PEZI</name>
<proteinExistence type="predicted"/>